<proteinExistence type="inferred from homology"/>
<feature type="active site" evidence="6">
    <location>
        <position position="42"/>
    </location>
</feature>
<dbReference type="PRINTS" id="PR00727">
    <property type="entry name" value="LEADERPTASE"/>
</dbReference>
<comment type="catalytic activity">
    <reaction evidence="1 7">
        <text>Cleavage of hydrophobic, N-terminal signal or leader sequences from secreted and periplasmic proteins.</text>
        <dbReference type="EC" id="3.4.21.89"/>
    </reaction>
</comment>
<dbReference type="GO" id="GO:0009003">
    <property type="term" value="F:signal peptidase activity"/>
    <property type="evidence" value="ECO:0007669"/>
    <property type="project" value="UniProtKB-EC"/>
</dbReference>
<dbReference type="GO" id="GO:0006465">
    <property type="term" value="P:signal peptide processing"/>
    <property type="evidence" value="ECO:0007669"/>
    <property type="project" value="InterPro"/>
</dbReference>
<feature type="domain" description="Peptidase S26" evidence="8">
    <location>
        <begin position="13"/>
        <end position="188"/>
    </location>
</feature>
<comment type="subcellular location">
    <subcellularLocation>
        <location evidence="2">Cell membrane</location>
        <topology evidence="2">Single-pass type II membrane protein</topology>
    </subcellularLocation>
    <subcellularLocation>
        <location evidence="7">Membrane</location>
        <topology evidence="7">Single-pass type II membrane protein</topology>
    </subcellularLocation>
</comment>
<evidence type="ECO:0000256" key="3">
    <source>
        <dbReference type="ARBA" id="ARBA00009370"/>
    </source>
</evidence>
<dbReference type="Gene3D" id="2.10.109.10">
    <property type="entry name" value="Umud Fragment, subunit A"/>
    <property type="match status" value="1"/>
</dbReference>
<dbReference type="Pfam" id="PF10502">
    <property type="entry name" value="Peptidase_S26"/>
    <property type="match status" value="1"/>
</dbReference>
<keyword evidence="10" id="KW-1185">Reference proteome</keyword>
<dbReference type="PROSITE" id="PS00761">
    <property type="entry name" value="SPASE_I_3"/>
    <property type="match status" value="1"/>
</dbReference>
<dbReference type="InterPro" id="IPR000223">
    <property type="entry name" value="Pept_S26A_signal_pept_1"/>
</dbReference>
<dbReference type="PANTHER" id="PTHR43390">
    <property type="entry name" value="SIGNAL PEPTIDASE I"/>
    <property type="match status" value="1"/>
</dbReference>
<keyword evidence="7" id="KW-0472">Membrane</keyword>
<evidence type="ECO:0000256" key="1">
    <source>
        <dbReference type="ARBA" id="ARBA00000677"/>
    </source>
</evidence>
<dbReference type="CDD" id="cd06530">
    <property type="entry name" value="S26_SPase_I"/>
    <property type="match status" value="1"/>
</dbReference>
<accession>A0A0R1MC45</accession>
<comment type="caution">
    <text evidence="9">The sequence shown here is derived from an EMBL/GenBank/DDBJ whole genome shotgun (WGS) entry which is preliminary data.</text>
</comment>
<dbReference type="PROSITE" id="PS00760">
    <property type="entry name" value="SPASE_I_2"/>
    <property type="match status" value="1"/>
</dbReference>
<protein>
    <recommendedName>
        <fullName evidence="4 7">Signal peptidase I</fullName>
        <ecNumber evidence="4 7">3.4.21.89</ecNumber>
    </recommendedName>
</protein>
<dbReference type="Proteomes" id="UP000051621">
    <property type="component" value="Unassembled WGS sequence"/>
</dbReference>
<gene>
    <name evidence="9" type="ORF">FC81_GL001771</name>
</gene>
<dbReference type="GO" id="GO:0004252">
    <property type="term" value="F:serine-type endopeptidase activity"/>
    <property type="evidence" value="ECO:0007669"/>
    <property type="project" value="InterPro"/>
</dbReference>
<evidence type="ECO:0000256" key="5">
    <source>
        <dbReference type="ARBA" id="ARBA00022801"/>
    </source>
</evidence>
<dbReference type="InterPro" id="IPR036286">
    <property type="entry name" value="LexA/Signal_pep-like_sf"/>
</dbReference>
<keyword evidence="7" id="KW-0645">Protease</keyword>
<dbReference type="AlphaFoldDB" id="A0A0R1MC45"/>
<dbReference type="EMBL" id="AZEF01000032">
    <property type="protein sequence ID" value="KRL00936.1"/>
    <property type="molecule type" value="Genomic_DNA"/>
</dbReference>
<evidence type="ECO:0000256" key="4">
    <source>
        <dbReference type="ARBA" id="ARBA00013208"/>
    </source>
</evidence>
<keyword evidence="7" id="KW-1133">Transmembrane helix</keyword>
<dbReference type="NCBIfam" id="TIGR02227">
    <property type="entry name" value="sigpep_I_bact"/>
    <property type="match status" value="1"/>
</dbReference>
<dbReference type="PANTHER" id="PTHR43390:SF1">
    <property type="entry name" value="CHLOROPLAST PROCESSING PEPTIDASE"/>
    <property type="match status" value="1"/>
</dbReference>
<evidence type="ECO:0000256" key="6">
    <source>
        <dbReference type="PIRSR" id="PIRSR600223-1"/>
    </source>
</evidence>
<dbReference type="InterPro" id="IPR019757">
    <property type="entry name" value="Pept_S26A_signal_pept_1_Lys-AS"/>
</dbReference>
<dbReference type="SUPFAM" id="SSF51306">
    <property type="entry name" value="LexA/Signal peptidase"/>
    <property type="match status" value="1"/>
</dbReference>
<evidence type="ECO:0000256" key="2">
    <source>
        <dbReference type="ARBA" id="ARBA00004401"/>
    </source>
</evidence>
<organism evidence="9 10">
    <name type="scientific">Liquorilactobacillus capillatus DSM 19910</name>
    <dbReference type="NCBI Taxonomy" id="1423731"/>
    <lineage>
        <taxon>Bacteria</taxon>
        <taxon>Bacillati</taxon>
        <taxon>Bacillota</taxon>
        <taxon>Bacilli</taxon>
        <taxon>Lactobacillales</taxon>
        <taxon>Lactobacillaceae</taxon>
        <taxon>Liquorilactobacillus</taxon>
    </lineage>
</organism>
<dbReference type="InterPro" id="IPR019533">
    <property type="entry name" value="Peptidase_S26"/>
</dbReference>
<evidence type="ECO:0000313" key="9">
    <source>
        <dbReference type="EMBL" id="KRL00936.1"/>
    </source>
</evidence>
<sequence>MGEELLKQIKFIIEWAIPIVIGLLIALIIGQFFGRQKIIGSSMSPNLKNSEIVYRLNKAKIKRNAIISFYAHGIDKNKPTTAKTIYVKRVIGMPGDRIRYSQQGKLFINGKLQAQNYIPNKQRKFGTLTPPARYKEATGVNIFENTTFVVPQNSYFVLGDNRKISNDGRYYGFVPKNKIIGVIKVPFWINKHKLINSVPNS</sequence>
<name>A0A0R1MC45_9LACO</name>
<comment type="similarity">
    <text evidence="3 7">Belongs to the peptidase S26 family.</text>
</comment>
<feature type="active site" evidence="6">
    <location>
        <position position="88"/>
    </location>
</feature>
<evidence type="ECO:0000259" key="8">
    <source>
        <dbReference type="Pfam" id="PF10502"/>
    </source>
</evidence>
<dbReference type="STRING" id="1423731.FC81_GL001771"/>
<evidence type="ECO:0000313" key="10">
    <source>
        <dbReference type="Proteomes" id="UP000051621"/>
    </source>
</evidence>
<dbReference type="InterPro" id="IPR019758">
    <property type="entry name" value="Pept_S26A_signal_pept_1_CS"/>
</dbReference>
<dbReference type="EC" id="3.4.21.89" evidence="4 7"/>
<keyword evidence="7" id="KW-0812">Transmembrane</keyword>
<feature type="transmembrane region" description="Helical" evidence="7">
    <location>
        <begin position="12"/>
        <end position="33"/>
    </location>
</feature>
<keyword evidence="5 7" id="KW-0378">Hydrolase</keyword>
<dbReference type="PATRIC" id="fig|1423731.3.peg.1814"/>
<dbReference type="GO" id="GO:0005886">
    <property type="term" value="C:plasma membrane"/>
    <property type="evidence" value="ECO:0007669"/>
    <property type="project" value="UniProtKB-SubCell"/>
</dbReference>
<evidence type="ECO:0000256" key="7">
    <source>
        <dbReference type="RuleBase" id="RU362042"/>
    </source>
</evidence>
<reference evidence="9 10" key="1">
    <citation type="journal article" date="2015" name="Genome Announc.">
        <title>Expanding the biotechnology potential of lactobacilli through comparative genomics of 213 strains and associated genera.</title>
        <authorList>
            <person name="Sun Z."/>
            <person name="Harris H.M."/>
            <person name="McCann A."/>
            <person name="Guo C."/>
            <person name="Argimon S."/>
            <person name="Zhang W."/>
            <person name="Yang X."/>
            <person name="Jeffery I.B."/>
            <person name="Cooney J.C."/>
            <person name="Kagawa T.F."/>
            <person name="Liu W."/>
            <person name="Song Y."/>
            <person name="Salvetti E."/>
            <person name="Wrobel A."/>
            <person name="Rasinkangas P."/>
            <person name="Parkhill J."/>
            <person name="Rea M.C."/>
            <person name="O'Sullivan O."/>
            <person name="Ritari J."/>
            <person name="Douillard F.P."/>
            <person name="Paul Ross R."/>
            <person name="Yang R."/>
            <person name="Briner A.E."/>
            <person name="Felis G.E."/>
            <person name="de Vos W.M."/>
            <person name="Barrangou R."/>
            <person name="Klaenhammer T.R."/>
            <person name="Caufield P.W."/>
            <person name="Cui Y."/>
            <person name="Zhang H."/>
            <person name="O'Toole P.W."/>
        </authorList>
    </citation>
    <scope>NUCLEOTIDE SEQUENCE [LARGE SCALE GENOMIC DNA]</scope>
    <source>
        <strain evidence="9 10">DSM 19910</strain>
    </source>
</reference>